<feature type="repeat" description="PPR" evidence="2">
    <location>
        <begin position="103"/>
        <end position="137"/>
    </location>
</feature>
<dbReference type="EMBL" id="JBEAFC010000011">
    <property type="protein sequence ID" value="KAL1537528.1"/>
    <property type="molecule type" value="Genomic_DNA"/>
</dbReference>
<dbReference type="PANTHER" id="PTHR47926:SF452">
    <property type="entry name" value="PENTATRICOPEPTIDE REPEAT-CONTAINING PROTEIN"/>
    <property type="match status" value="1"/>
</dbReference>
<dbReference type="Pfam" id="PF01535">
    <property type="entry name" value="PPR"/>
    <property type="match status" value="3"/>
</dbReference>
<protein>
    <submittedName>
        <fullName evidence="3">Pentatricopeptide repeat-containing protein-like protein</fullName>
    </submittedName>
</protein>
<dbReference type="Proteomes" id="UP001567538">
    <property type="component" value="Unassembled WGS sequence"/>
</dbReference>
<proteinExistence type="predicted"/>
<sequence>MRLLSRHQRRMLFSSSVNTAAESCSPLQVYTLMHRSSARIDSFSILSALKSTTSLPFTRHLHAHLLKLGFSAHLHVATCLLSIYAPTLFPDARLLFDEMPHRSPVTWNIMITANSRRGQIRDARHMFEEMPQRNQSSWSSMIAAYIHNSLLRDGLSLFRLMITTTAVTPDELTLGPILSACGRLGSVGLPLGKSTHAFTIKNKWDLSAELGASLVDMYAKCGALTSAATVFAAMRDHDRNVVAWTSLICGAAQHGHGQEALAVFERMRESGVEPNDVTFTGVLSACVQTGMVDEGRRCFGMIERPRIQHYGCMVDLYGKKGLLREAYEVIETMPYETNAVVWGSFLSSCMLHEEMGMVDRVVDKVMGVIRPDKDGGVYSLLSQLYLLSGRVSEAEGIREMMVAHNVRKIRASSFIN</sequence>
<name>A0ABD1G3G0_SALDI</name>
<dbReference type="AlphaFoldDB" id="A0ABD1G3G0"/>
<evidence type="ECO:0000256" key="2">
    <source>
        <dbReference type="PROSITE-ProRule" id="PRU00708"/>
    </source>
</evidence>
<evidence type="ECO:0000313" key="3">
    <source>
        <dbReference type="EMBL" id="KAL1537528.1"/>
    </source>
</evidence>
<dbReference type="Pfam" id="PF13041">
    <property type="entry name" value="PPR_2"/>
    <property type="match status" value="1"/>
</dbReference>
<reference evidence="3 4" key="1">
    <citation type="submission" date="2024-06" db="EMBL/GenBank/DDBJ databases">
        <title>A chromosome level genome sequence of Diviner's sage (Salvia divinorum).</title>
        <authorList>
            <person name="Ford S.A."/>
            <person name="Ro D.-K."/>
            <person name="Ness R.W."/>
            <person name="Phillips M.A."/>
        </authorList>
    </citation>
    <scope>NUCLEOTIDE SEQUENCE [LARGE SCALE GENOMIC DNA]</scope>
    <source>
        <strain evidence="3">SAF-2024a</strain>
        <tissue evidence="3">Leaf</tissue>
    </source>
</reference>
<evidence type="ECO:0000256" key="1">
    <source>
        <dbReference type="ARBA" id="ARBA00022737"/>
    </source>
</evidence>
<keyword evidence="4" id="KW-1185">Reference proteome</keyword>
<comment type="caution">
    <text evidence="3">The sequence shown here is derived from an EMBL/GenBank/DDBJ whole genome shotgun (WGS) entry which is preliminary data.</text>
</comment>
<dbReference type="PROSITE" id="PS51375">
    <property type="entry name" value="PPR"/>
    <property type="match status" value="2"/>
</dbReference>
<organism evidence="3 4">
    <name type="scientific">Salvia divinorum</name>
    <name type="common">Maria pastora</name>
    <name type="synonym">Diviner's sage</name>
    <dbReference type="NCBI Taxonomy" id="28513"/>
    <lineage>
        <taxon>Eukaryota</taxon>
        <taxon>Viridiplantae</taxon>
        <taxon>Streptophyta</taxon>
        <taxon>Embryophyta</taxon>
        <taxon>Tracheophyta</taxon>
        <taxon>Spermatophyta</taxon>
        <taxon>Magnoliopsida</taxon>
        <taxon>eudicotyledons</taxon>
        <taxon>Gunneridae</taxon>
        <taxon>Pentapetalae</taxon>
        <taxon>asterids</taxon>
        <taxon>lamiids</taxon>
        <taxon>Lamiales</taxon>
        <taxon>Lamiaceae</taxon>
        <taxon>Nepetoideae</taxon>
        <taxon>Mentheae</taxon>
        <taxon>Salviinae</taxon>
        <taxon>Salvia</taxon>
        <taxon>Salvia subgen. Calosphace</taxon>
    </lineage>
</organism>
<dbReference type="NCBIfam" id="TIGR00756">
    <property type="entry name" value="PPR"/>
    <property type="match status" value="2"/>
</dbReference>
<dbReference type="InterPro" id="IPR046960">
    <property type="entry name" value="PPR_At4g14850-like_plant"/>
</dbReference>
<dbReference type="PANTHER" id="PTHR47926">
    <property type="entry name" value="PENTATRICOPEPTIDE REPEAT-CONTAINING PROTEIN"/>
    <property type="match status" value="1"/>
</dbReference>
<accession>A0ABD1G3G0</accession>
<feature type="repeat" description="PPR" evidence="2">
    <location>
        <begin position="240"/>
        <end position="274"/>
    </location>
</feature>
<dbReference type="Gene3D" id="1.25.40.10">
    <property type="entry name" value="Tetratricopeptide repeat domain"/>
    <property type="match status" value="2"/>
</dbReference>
<evidence type="ECO:0000313" key="4">
    <source>
        <dbReference type="Proteomes" id="UP001567538"/>
    </source>
</evidence>
<keyword evidence="1" id="KW-0677">Repeat</keyword>
<dbReference type="InterPro" id="IPR011990">
    <property type="entry name" value="TPR-like_helical_dom_sf"/>
</dbReference>
<gene>
    <name evidence="3" type="ORF">AAHA92_30030</name>
</gene>
<dbReference type="InterPro" id="IPR002885">
    <property type="entry name" value="PPR_rpt"/>
</dbReference>
<dbReference type="FunFam" id="1.25.40.10:FF:000345">
    <property type="entry name" value="Pentatricopeptide repeat-containing protein"/>
    <property type="match status" value="1"/>
</dbReference>